<feature type="domain" description="DUF7613" evidence="4">
    <location>
        <begin position="995"/>
        <end position="1146"/>
    </location>
</feature>
<feature type="domain" description="DUF7614" evidence="5">
    <location>
        <begin position="1152"/>
        <end position="1281"/>
    </location>
</feature>
<feature type="domain" description="DUF7612" evidence="3">
    <location>
        <begin position="858"/>
        <end position="989"/>
    </location>
</feature>
<evidence type="ECO:0000313" key="7">
    <source>
        <dbReference type="Proteomes" id="UP000225277"/>
    </source>
</evidence>
<dbReference type="Pfam" id="PF24586">
    <property type="entry name" value="DUF7611"/>
    <property type="match status" value="1"/>
</dbReference>
<dbReference type="Pfam" id="PF24589">
    <property type="entry name" value="DUF7614"/>
    <property type="match status" value="1"/>
</dbReference>
<feature type="region of interest" description="Disordered" evidence="1">
    <location>
        <begin position="544"/>
        <end position="564"/>
    </location>
</feature>
<protein>
    <submittedName>
        <fullName evidence="6">Uncharacterized protein</fullName>
    </submittedName>
</protein>
<feature type="region of interest" description="Disordered" evidence="1">
    <location>
        <begin position="483"/>
        <end position="532"/>
    </location>
</feature>
<reference evidence="6 7" key="1">
    <citation type="submission" date="2016-03" db="EMBL/GenBank/DDBJ databases">
        <authorList>
            <person name="Ploux O."/>
        </authorList>
    </citation>
    <scope>NUCLEOTIDE SEQUENCE [LARGE SCALE GENOMIC DNA]</scope>
    <source>
        <strain evidence="6 7">URUG2</strain>
    </source>
</reference>
<sequence>MATEDDTKRSKFLKKSKWGKLFKENDTAAAGGPGGGGGGGGGAFKLADDVQDFLKPSTEKNVPKLDIALAKRWPDAHEVRLVAATDDNHATKPKKRRKEGLTVSFAKTLPEIMGEGGDEAPDPPQEISRRKAMLSRSVSDRKTAALPDGAPWPKSSPLPNVRLPPEPTLPSVDNDELFVPPPQLKRSQTANMDFSTPLQRKFASPAAQEVEPYRPSLGRTPTGPTGIQNQQRTGENQDPLSKPRPTVDTQFQQSKQEPYSAFSTSSYGQTPEDVLPVLKADHLVGPDGSTAISPVAAKRREMSTSEGMVLRRASMLIHDDTEDDDRASSSVGPLHSLTSQASYSSTHEYQPQVYEEPVATPATASTSSSLNPFADPNYTSRHTRQSSREPQHRPTSKASTEDRVVPQVVSPVYSHRSATREENPAAQRESYRAFNPSQVVSRSPVQSATSDRTGTFFSTPNGSSNSVNAVPPTAMHVRNQSRDGYLQPAGLPSNHYMQSSGHGRNQSSSDRNSHQERFSASTAPLAQPQPTRSPVALLRHENRQRPLSGASHQSLGREDDPAAEAAYSDFTSRVSHMRGVFRLTAEKEQPTSGCTSMMWLRAGLWWYLKGKAGLEIMLQQRDHRPLLSQAHVDLGKASWILMDQLEMHDDATNSSDQGVSALRNHLKSLSLSMTKNHLLPPEQSLIQGQDTSIWLQYPRFTSDAAAVLGGSTSNSVIVDERNSNTVLEPYELLPLGDSREFFCYGRFPVDVYINTDEADTDRALLPCILTVLRSRRDYQTSMTIASQNLLVGIKIEPFREGKRALTWSDVSWKPTGDGFSIRLPRNFDAAVQMQARHCRDVWNLSEYARKVEHHLQASNDEVLVYEARLVELQYADSANSGNFPAEKMRGCMVFVFEKVEQLRDGNGLRKFNRGFRVALITDPGHKTLSAVDMDVGAGAPVLFEFLTSPDPAAGVGLLLRKRDGARQCRALMVLPSAEERERLFGLLNGAQAGVDDMVVGRTALAGLRIEATDQTRFAEPDVLQHLQWSSLTVFNTIDDETEHPTTVESDHLRFVAKHAAGTITDRLNLSKGELLLRLIPSLEGSVIQLLRQPQADMTLTVDTRRSPQPLEDKFARLLQTVQTEPTLRTLKFASQSDLHAFQRAITGFTVCFDGIASTFGISRRRMVVPIYKKWEAVDARVQVVSKDGIYQICAFMQGFKHTDAMCFRVKSTDVFESFSGKKSFGVKFVDAKFTLPKEEGREEPKRLFINLEGLDYAEEHDDISVGFEREEDRDRFAKALPAATTSVSRGLTMKRRI</sequence>
<dbReference type="EMBL" id="FJUY01000010">
    <property type="protein sequence ID" value="CZT20784.1"/>
    <property type="molecule type" value="Genomic_DNA"/>
</dbReference>
<evidence type="ECO:0000259" key="4">
    <source>
        <dbReference type="Pfam" id="PF24588"/>
    </source>
</evidence>
<feature type="compositionally biased region" description="Polar residues" evidence="1">
    <location>
        <begin position="328"/>
        <end position="349"/>
    </location>
</feature>
<feature type="region of interest" description="Disordered" evidence="1">
    <location>
        <begin position="109"/>
        <end position="271"/>
    </location>
</feature>
<evidence type="ECO:0000256" key="1">
    <source>
        <dbReference type="SAM" id="MobiDB-lite"/>
    </source>
</evidence>
<keyword evidence="7" id="KW-1185">Reference proteome</keyword>
<gene>
    <name evidence="6" type="ORF">RCC_06642</name>
</gene>
<dbReference type="InterPro" id="IPR056032">
    <property type="entry name" value="DUF7613"/>
</dbReference>
<evidence type="ECO:0000259" key="2">
    <source>
        <dbReference type="Pfam" id="PF24586"/>
    </source>
</evidence>
<feature type="compositionally biased region" description="Polar residues" evidence="1">
    <location>
        <begin position="495"/>
        <end position="510"/>
    </location>
</feature>
<proteinExistence type="predicted"/>
<dbReference type="Pfam" id="PF24587">
    <property type="entry name" value="DUF7612"/>
    <property type="match status" value="1"/>
</dbReference>
<feature type="compositionally biased region" description="Polar residues" evidence="1">
    <location>
        <begin position="247"/>
        <end position="269"/>
    </location>
</feature>
<name>A0A2D3VDC0_9PEZI</name>
<evidence type="ECO:0000259" key="3">
    <source>
        <dbReference type="Pfam" id="PF24587"/>
    </source>
</evidence>
<dbReference type="InterPro" id="IPR056033">
    <property type="entry name" value="DUF7614"/>
</dbReference>
<feature type="compositionally biased region" description="Polar residues" evidence="1">
    <location>
        <begin position="448"/>
        <end position="468"/>
    </location>
</feature>
<dbReference type="STRING" id="112498.A0A2D3VDC0"/>
<dbReference type="InterPro" id="IPR056030">
    <property type="entry name" value="DUF7611"/>
</dbReference>
<feature type="region of interest" description="Disordered" evidence="1">
    <location>
        <begin position="284"/>
        <end position="471"/>
    </location>
</feature>
<feature type="compositionally biased region" description="Polar residues" evidence="1">
    <location>
        <begin position="518"/>
        <end position="532"/>
    </location>
</feature>
<evidence type="ECO:0000259" key="5">
    <source>
        <dbReference type="Pfam" id="PF24589"/>
    </source>
</evidence>
<dbReference type="OrthoDB" id="4356615at2759"/>
<feature type="compositionally biased region" description="Gly residues" evidence="1">
    <location>
        <begin position="31"/>
        <end position="43"/>
    </location>
</feature>
<dbReference type="Pfam" id="PF24588">
    <property type="entry name" value="DUF7613"/>
    <property type="match status" value="1"/>
</dbReference>
<feature type="domain" description="DUF7611" evidence="2">
    <location>
        <begin position="697"/>
        <end position="855"/>
    </location>
</feature>
<feature type="compositionally biased region" description="Polar residues" evidence="1">
    <location>
        <begin position="185"/>
        <end position="198"/>
    </location>
</feature>
<feature type="region of interest" description="Disordered" evidence="1">
    <location>
        <begin position="23"/>
        <end position="44"/>
    </location>
</feature>
<dbReference type="Proteomes" id="UP000225277">
    <property type="component" value="Unassembled WGS sequence"/>
</dbReference>
<evidence type="ECO:0000313" key="6">
    <source>
        <dbReference type="EMBL" id="CZT20784.1"/>
    </source>
</evidence>
<dbReference type="InterPro" id="IPR056031">
    <property type="entry name" value="DUF7612"/>
</dbReference>
<accession>A0A2D3VDC0</accession>
<organism evidence="6 7">
    <name type="scientific">Ramularia collo-cygni</name>
    <dbReference type="NCBI Taxonomy" id="112498"/>
    <lineage>
        <taxon>Eukaryota</taxon>
        <taxon>Fungi</taxon>
        <taxon>Dikarya</taxon>
        <taxon>Ascomycota</taxon>
        <taxon>Pezizomycotina</taxon>
        <taxon>Dothideomycetes</taxon>
        <taxon>Dothideomycetidae</taxon>
        <taxon>Mycosphaerellales</taxon>
        <taxon>Mycosphaerellaceae</taxon>
        <taxon>Ramularia</taxon>
    </lineage>
</organism>
<dbReference type="GeneID" id="35601775"/>
<feature type="compositionally biased region" description="Low complexity" evidence="1">
    <location>
        <begin position="359"/>
        <end position="369"/>
    </location>
</feature>
<feature type="compositionally biased region" description="Polar residues" evidence="1">
    <location>
        <begin position="222"/>
        <end position="239"/>
    </location>
</feature>
<feature type="compositionally biased region" description="Low complexity" evidence="1">
    <location>
        <begin position="436"/>
        <end position="447"/>
    </location>
</feature>
<dbReference type="RefSeq" id="XP_023627673.1">
    <property type="nucleotide sequence ID" value="XM_023771905.1"/>
</dbReference>